<keyword evidence="2" id="KW-1185">Reference proteome</keyword>
<dbReference type="Ensembl" id="ENSAPET00000000196.1">
    <property type="protein sequence ID" value="ENSAPEP00000000191.1"/>
    <property type="gene ID" value="ENSAPEG00000000143.1"/>
</dbReference>
<reference evidence="1 2" key="1">
    <citation type="submission" date="2018-03" db="EMBL/GenBank/DDBJ databases">
        <title>Finding Nemo's genes: A chromosome-scale reference assembly of the genome of the orange clownfish Amphiprion percula.</title>
        <authorList>
            <person name="Lehmann R."/>
        </authorList>
    </citation>
    <scope>NUCLEOTIDE SEQUENCE</scope>
</reference>
<proteinExistence type="predicted"/>
<protein>
    <submittedName>
        <fullName evidence="1">Uncharacterized protein</fullName>
    </submittedName>
</protein>
<accession>A0A3P8RJ14</accession>
<sequence>VRVGDDSRILHVLSCGDGEHGGLDAAGGGSVPVAGGCPGPAGSGQAAVLQRGAGAHGQEAVVVVSKHGASVLPTSLQPSGQ</sequence>
<evidence type="ECO:0000313" key="1">
    <source>
        <dbReference type="Ensembl" id="ENSAPEP00000000191.1"/>
    </source>
</evidence>
<reference evidence="1" key="3">
    <citation type="submission" date="2025-09" db="UniProtKB">
        <authorList>
            <consortium name="Ensembl"/>
        </authorList>
    </citation>
    <scope>IDENTIFICATION</scope>
</reference>
<organism evidence="1 2">
    <name type="scientific">Amphiprion percula</name>
    <name type="common">Orange clownfish</name>
    <name type="synonym">Lutjanus percula</name>
    <dbReference type="NCBI Taxonomy" id="161767"/>
    <lineage>
        <taxon>Eukaryota</taxon>
        <taxon>Metazoa</taxon>
        <taxon>Chordata</taxon>
        <taxon>Craniata</taxon>
        <taxon>Vertebrata</taxon>
        <taxon>Euteleostomi</taxon>
        <taxon>Actinopterygii</taxon>
        <taxon>Neopterygii</taxon>
        <taxon>Teleostei</taxon>
        <taxon>Neoteleostei</taxon>
        <taxon>Acanthomorphata</taxon>
        <taxon>Ovalentaria</taxon>
        <taxon>Pomacentridae</taxon>
        <taxon>Amphiprion</taxon>
    </lineage>
</organism>
<evidence type="ECO:0000313" key="2">
    <source>
        <dbReference type="Proteomes" id="UP000265080"/>
    </source>
</evidence>
<dbReference type="AlphaFoldDB" id="A0A3P8RJ14"/>
<dbReference type="Proteomes" id="UP000265080">
    <property type="component" value="Chromosome 1"/>
</dbReference>
<reference evidence="1" key="2">
    <citation type="submission" date="2025-08" db="UniProtKB">
        <authorList>
            <consortium name="Ensembl"/>
        </authorList>
    </citation>
    <scope>IDENTIFICATION</scope>
</reference>
<name>A0A3P8RJ14_AMPPE</name>